<dbReference type="GO" id="GO:0022857">
    <property type="term" value="F:transmembrane transporter activity"/>
    <property type="evidence" value="ECO:0007669"/>
    <property type="project" value="InterPro"/>
</dbReference>
<dbReference type="OrthoDB" id="9806939at2"/>
<keyword evidence="12" id="KW-1185">Reference proteome</keyword>
<dbReference type="Pfam" id="PF25869">
    <property type="entry name" value="3HB_CusB"/>
    <property type="match status" value="1"/>
</dbReference>
<dbReference type="Pfam" id="PF25954">
    <property type="entry name" value="Beta-barrel_RND_2"/>
    <property type="match status" value="1"/>
</dbReference>
<dbReference type="PANTHER" id="PTHR30097">
    <property type="entry name" value="CATION EFFLUX SYSTEM PROTEIN CUSB"/>
    <property type="match status" value="1"/>
</dbReference>
<dbReference type="NCBIfam" id="TIGR01730">
    <property type="entry name" value="RND_mfp"/>
    <property type="match status" value="1"/>
</dbReference>
<evidence type="ECO:0000259" key="9">
    <source>
        <dbReference type="Pfam" id="PF25954"/>
    </source>
</evidence>
<feature type="domain" description="CzcB-like C-terminal circularly permuted SH3-like" evidence="10">
    <location>
        <begin position="371"/>
        <end position="430"/>
    </location>
</feature>
<evidence type="ECO:0000313" key="11">
    <source>
        <dbReference type="EMBL" id="GAJ29825.1"/>
    </source>
</evidence>
<dbReference type="InterPro" id="IPR058792">
    <property type="entry name" value="Beta-barrel_RND_2"/>
</dbReference>
<feature type="domain" description="CusB-like barrel-sandwich hybrid" evidence="8">
    <location>
        <begin position="165"/>
        <end position="279"/>
    </location>
</feature>
<evidence type="ECO:0000259" key="7">
    <source>
        <dbReference type="Pfam" id="PF25869"/>
    </source>
</evidence>
<dbReference type="GO" id="GO:0015679">
    <property type="term" value="P:plasma membrane copper ion transport"/>
    <property type="evidence" value="ECO:0007669"/>
    <property type="project" value="TreeGrafter"/>
</dbReference>
<feature type="domain" description="CusB-like beta-barrel" evidence="9">
    <location>
        <begin position="285"/>
        <end position="359"/>
    </location>
</feature>
<feature type="compositionally biased region" description="Low complexity" evidence="5">
    <location>
        <begin position="17"/>
        <end position="26"/>
    </location>
</feature>
<dbReference type="EMBL" id="BAND01000081">
    <property type="protein sequence ID" value="GAJ29825.1"/>
    <property type="molecule type" value="Genomic_DNA"/>
</dbReference>
<dbReference type="GO" id="GO:0030288">
    <property type="term" value="C:outer membrane-bounded periplasmic space"/>
    <property type="evidence" value="ECO:0007669"/>
    <property type="project" value="TreeGrafter"/>
</dbReference>
<dbReference type="InterPro" id="IPR058791">
    <property type="entry name" value="3HB_CusB"/>
</dbReference>
<dbReference type="InterPro" id="IPR051909">
    <property type="entry name" value="MFP_Cation_Efflux"/>
</dbReference>
<dbReference type="SUPFAM" id="SSF111369">
    <property type="entry name" value="HlyD-like secretion proteins"/>
    <property type="match status" value="1"/>
</dbReference>
<evidence type="ECO:0000256" key="5">
    <source>
        <dbReference type="SAM" id="MobiDB-lite"/>
    </source>
</evidence>
<dbReference type="Pfam" id="PF25975">
    <property type="entry name" value="CzcB_C"/>
    <property type="match status" value="1"/>
</dbReference>
<organism evidence="11 12">
    <name type="scientific">Acidomonas methanolica NBRC 104435</name>
    <dbReference type="NCBI Taxonomy" id="1231351"/>
    <lineage>
        <taxon>Bacteria</taxon>
        <taxon>Pseudomonadati</taxon>
        <taxon>Pseudomonadota</taxon>
        <taxon>Alphaproteobacteria</taxon>
        <taxon>Acetobacterales</taxon>
        <taxon>Acetobacteraceae</taxon>
        <taxon>Acidomonas</taxon>
    </lineage>
</organism>
<dbReference type="GO" id="GO:0046914">
    <property type="term" value="F:transition metal ion binding"/>
    <property type="evidence" value="ECO:0007669"/>
    <property type="project" value="TreeGrafter"/>
</dbReference>
<dbReference type="PANTHER" id="PTHR30097:SF15">
    <property type="entry name" value="CATION EFFLUX SYSTEM PROTEIN CUSB"/>
    <property type="match status" value="1"/>
</dbReference>
<dbReference type="InterPro" id="IPR006143">
    <property type="entry name" value="RND_pump_MFP"/>
</dbReference>
<dbReference type="GO" id="GO:0060003">
    <property type="term" value="P:copper ion export"/>
    <property type="evidence" value="ECO:0007669"/>
    <property type="project" value="TreeGrafter"/>
</dbReference>
<dbReference type="Pfam" id="PF25919">
    <property type="entry name" value="BSH_CusB"/>
    <property type="match status" value="1"/>
</dbReference>
<dbReference type="FunFam" id="2.40.30.170:FF:000010">
    <property type="entry name" value="Efflux RND transporter periplasmic adaptor subunit"/>
    <property type="match status" value="1"/>
</dbReference>
<dbReference type="InterPro" id="IPR058649">
    <property type="entry name" value="CzcB_C"/>
</dbReference>
<comment type="similarity">
    <text evidence="1">Belongs to the membrane fusion protein (MFP) (TC 8.A.1) family.</text>
</comment>
<dbReference type="AlphaFoldDB" id="A0A023D7V6"/>
<feature type="chain" id="PRO_5030001455" evidence="6">
    <location>
        <begin position="26"/>
        <end position="458"/>
    </location>
</feature>
<dbReference type="Gene3D" id="2.40.50.100">
    <property type="match status" value="1"/>
</dbReference>
<evidence type="ECO:0000256" key="6">
    <source>
        <dbReference type="SAM" id="SignalP"/>
    </source>
</evidence>
<dbReference type="Proteomes" id="UP000019760">
    <property type="component" value="Unassembled WGS sequence"/>
</dbReference>
<evidence type="ECO:0000256" key="4">
    <source>
        <dbReference type="ARBA" id="ARBA00023065"/>
    </source>
</evidence>
<keyword evidence="2" id="KW-0813">Transport</keyword>
<keyword evidence="4" id="KW-0406">Ion transport</keyword>
<evidence type="ECO:0000313" key="12">
    <source>
        <dbReference type="Proteomes" id="UP000019760"/>
    </source>
</evidence>
<sequence length="458" mass="48574">MKVRLLSLVLALLPLSTATPGPATATDRTPLYYQDPDGKPAYSANPKKTSEGRDYVPVYADGSQGSGAASSRSSGPSARSADRGRVLFYRNPMGLPDTSPVPKKDAMGMAYLPVYENEIRDAGTVFVPPGRLQILGVRTSVAAVQPVLNRSVHATGIAQFDERRIALVTSRVGGWVEHLDIAATGDPVWRGQVMAEIYAPDLVASEQEYLIATSLDPAMATAALERLRSLGAPETEIARLRRTRHAVRHIPVVAPADGVVTEKMAVEGARVGPDQPLYRTAATAPIWLIAEVQEQDLGAVRVGQQAHASLVAFPGRRFDGTVDFLYPSVSTETRTGRIRIVLPNADSVLRAGMYADIAIDVPASMAGPVLVVPSSSVIDSGTRQVVLVETGEGRFAPRSVRVGARGNDEAQILDGLKAGESVVVGANFLIDSESNLRAALQAFTVPDSKPARAGSAGR</sequence>
<proteinExistence type="inferred from homology"/>
<evidence type="ECO:0000256" key="3">
    <source>
        <dbReference type="ARBA" id="ARBA00022729"/>
    </source>
</evidence>
<accession>A0A023D7V6</accession>
<evidence type="ECO:0000259" key="10">
    <source>
        <dbReference type="Pfam" id="PF25975"/>
    </source>
</evidence>
<dbReference type="GO" id="GO:0016020">
    <property type="term" value="C:membrane"/>
    <property type="evidence" value="ECO:0007669"/>
    <property type="project" value="InterPro"/>
</dbReference>
<feature type="signal peptide" evidence="6">
    <location>
        <begin position="1"/>
        <end position="25"/>
    </location>
</feature>
<evidence type="ECO:0000256" key="1">
    <source>
        <dbReference type="ARBA" id="ARBA00009477"/>
    </source>
</evidence>
<feature type="compositionally biased region" description="Low complexity" evidence="5">
    <location>
        <begin position="60"/>
        <end position="79"/>
    </location>
</feature>
<dbReference type="Gene3D" id="6.10.140.730">
    <property type="match status" value="1"/>
</dbReference>
<comment type="caution">
    <text evidence="11">The sequence shown here is derived from an EMBL/GenBank/DDBJ whole genome shotgun (WGS) entry which is preliminary data.</text>
</comment>
<dbReference type="Gene3D" id="2.40.30.170">
    <property type="match status" value="1"/>
</dbReference>
<protein>
    <submittedName>
        <fullName evidence="11">Heavy metal/cation efflux pump CzcB/HlyD</fullName>
    </submittedName>
</protein>
<evidence type="ECO:0000259" key="8">
    <source>
        <dbReference type="Pfam" id="PF25919"/>
    </source>
</evidence>
<evidence type="ECO:0000256" key="2">
    <source>
        <dbReference type="ARBA" id="ARBA00022448"/>
    </source>
</evidence>
<feature type="region of interest" description="Disordered" evidence="5">
    <location>
        <begin position="17"/>
        <end position="83"/>
    </location>
</feature>
<name>A0A023D7V6_ACIMT</name>
<reference evidence="12" key="1">
    <citation type="journal article" date="2014" name="FEMS Microbiol. Lett.">
        <title>Draft Genomic DNA Sequence of the Facultatively Methylotrophic Bacterium Acidomonas methanolica type strain MB58.</title>
        <authorList>
            <person name="Higashiura N."/>
            <person name="Hadano H."/>
            <person name="Hirakawa H."/>
            <person name="Matsutani M."/>
            <person name="Takabe S."/>
            <person name="Matsushita K."/>
            <person name="Azuma Y."/>
        </authorList>
    </citation>
    <scope>NUCLEOTIDE SEQUENCE [LARGE SCALE GENOMIC DNA]</scope>
    <source>
        <strain evidence="12">MB58</strain>
    </source>
</reference>
<feature type="domain" description="CusB-like three alpha-helical bundle" evidence="7">
    <location>
        <begin position="201"/>
        <end position="245"/>
    </location>
</feature>
<keyword evidence="3 6" id="KW-0732">Signal</keyword>
<reference evidence="11 12" key="2">
    <citation type="journal article" date="2014" name="FEMS Microbiol. Lett.">
        <title>Draft genomic DNA sequence of the facultatively methylotrophic bacterium Acidomonas methanolica type strain MB58.</title>
        <authorList>
            <person name="Higashiura N."/>
            <person name="Hadano H."/>
            <person name="Hirakawa H."/>
            <person name="Matsutani M."/>
            <person name="Takabe S."/>
            <person name="Matsushita K."/>
            <person name="Azuma Y."/>
        </authorList>
    </citation>
    <scope>NUCLEOTIDE SEQUENCE [LARGE SCALE GENOMIC DNA]</scope>
    <source>
        <strain evidence="11 12">MB58</strain>
    </source>
</reference>
<dbReference type="InterPro" id="IPR058790">
    <property type="entry name" value="BSH_CusB"/>
</dbReference>
<dbReference type="Gene3D" id="2.40.420.20">
    <property type="match status" value="1"/>
</dbReference>
<dbReference type="FunFam" id="2.40.420.20:FF:000003">
    <property type="entry name" value="Cation efflux system protein cusB"/>
    <property type="match status" value="1"/>
</dbReference>
<gene>
    <name evidence="11" type="ORF">Amme_081_027</name>
</gene>